<dbReference type="AlphaFoldDB" id="A0A4U3A7I3"/>
<organism evidence="1 2">
    <name type="scientific">Bacillus mycoides</name>
    <dbReference type="NCBI Taxonomy" id="1405"/>
    <lineage>
        <taxon>Bacteria</taxon>
        <taxon>Bacillati</taxon>
        <taxon>Bacillota</taxon>
        <taxon>Bacilli</taxon>
        <taxon>Bacillales</taxon>
        <taxon>Bacillaceae</taxon>
        <taxon>Bacillus</taxon>
        <taxon>Bacillus cereus group</taxon>
    </lineage>
</organism>
<evidence type="ECO:0008006" key="3">
    <source>
        <dbReference type="Google" id="ProtNLM"/>
    </source>
</evidence>
<evidence type="ECO:0000313" key="2">
    <source>
        <dbReference type="Proteomes" id="UP000305524"/>
    </source>
</evidence>
<sequence length="82" mass="9587">MTEKYKIAEHLVMRENDAALFNASNFQIMKFNSTGFGLLRYIQNNECSFNEYQDYANSQGVSEEDFNEFLDKCLKHGIIITF</sequence>
<proteinExistence type="predicted"/>
<comment type="caution">
    <text evidence="1">The sequence shown here is derived from an EMBL/GenBank/DDBJ whole genome shotgun (WGS) entry which is preliminary data.</text>
</comment>
<accession>A0A4U3A7I3</accession>
<name>A0A4U3A7I3_BACMY</name>
<gene>
    <name evidence="1" type="ORF">FC701_17690</name>
</gene>
<evidence type="ECO:0000313" key="1">
    <source>
        <dbReference type="EMBL" id="TKI83438.1"/>
    </source>
</evidence>
<protein>
    <recommendedName>
        <fullName evidence="3">PqqD family protein</fullName>
    </recommendedName>
</protein>
<dbReference type="RefSeq" id="WP_137058209.1">
    <property type="nucleotide sequence ID" value="NZ_SZOD01000424.1"/>
</dbReference>
<dbReference type="Proteomes" id="UP000305524">
    <property type="component" value="Unassembled WGS sequence"/>
</dbReference>
<reference evidence="1 2" key="1">
    <citation type="journal article" date="2019" name="Environ. Microbiol.">
        <title>An active ?-lactamase is a part of an orchestrated cell wall stress resistance network of Bacillus subtilis and related rhizosphere species.</title>
        <authorList>
            <person name="Bucher T."/>
            <person name="Keren-Paz A."/>
            <person name="Hausser J."/>
            <person name="Olender T."/>
            <person name="Cytryn E."/>
            <person name="Kolodkin-Gal I."/>
        </authorList>
    </citation>
    <scope>NUCLEOTIDE SEQUENCE [LARGE SCALE GENOMIC DNA]</scope>
    <source>
        <strain evidence="1 2">I186</strain>
    </source>
</reference>
<dbReference type="EMBL" id="SZOD01000424">
    <property type="protein sequence ID" value="TKI83438.1"/>
    <property type="molecule type" value="Genomic_DNA"/>
</dbReference>